<evidence type="ECO:0000259" key="12">
    <source>
        <dbReference type="Pfam" id="PF00108"/>
    </source>
</evidence>
<evidence type="ECO:0000256" key="9">
    <source>
        <dbReference type="PIRSR" id="PIRSR000429-1"/>
    </source>
</evidence>
<dbReference type="InterPro" id="IPR020615">
    <property type="entry name" value="Thiolase_acyl_enz_int_AS"/>
</dbReference>
<comment type="catalytic activity">
    <reaction evidence="8">
        <text>2 acetyl-CoA = acetoacetyl-CoA + CoA</text>
        <dbReference type="Rhea" id="RHEA:21036"/>
        <dbReference type="ChEBI" id="CHEBI:57286"/>
        <dbReference type="ChEBI" id="CHEBI:57287"/>
        <dbReference type="ChEBI" id="CHEBI:57288"/>
        <dbReference type="EC" id="2.3.1.9"/>
    </reaction>
</comment>
<keyword evidence="5 10" id="KW-0012">Acyltransferase</keyword>
<comment type="subcellular location">
    <subcellularLocation>
        <location evidence="1">Cytoplasm</location>
    </subcellularLocation>
</comment>
<dbReference type="Pfam" id="PF02803">
    <property type="entry name" value="Thiolase_C"/>
    <property type="match status" value="1"/>
</dbReference>
<dbReference type="PROSITE" id="PS00098">
    <property type="entry name" value="THIOLASE_1"/>
    <property type="match status" value="1"/>
</dbReference>
<feature type="domain" description="Thiolase C-terminal" evidence="13">
    <location>
        <begin position="268"/>
        <end position="389"/>
    </location>
</feature>
<evidence type="ECO:0000256" key="1">
    <source>
        <dbReference type="ARBA" id="ARBA00004496"/>
    </source>
</evidence>
<evidence type="ECO:0000256" key="6">
    <source>
        <dbReference type="ARBA" id="ARBA00024073"/>
    </source>
</evidence>
<dbReference type="InterPro" id="IPR002155">
    <property type="entry name" value="Thiolase"/>
</dbReference>
<feature type="active site" description="Acyl-thioester intermediate" evidence="9">
    <location>
        <position position="91"/>
    </location>
</feature>
<dbReference type="PIRSF" id="PIRSF000429">
    <property type="entry name" value="Ac-CoA_Ac_transf"/>
    <property type="match status" value="1"/>
</dbReference>
<dbReference type="PANTHER" id="PTHR43853">
    <property type="entry name" value="3-KETOACYL-COA THIOLASE, PEROXISOMAL"/>
    <property type="match status" value="1"/>
</dbReference>
<comment type="caution">
    <text evidence="14">The sequence shown here is derived from an EMBL/GenBank/DDBJ whole genome shotgun (WGS) entry which is preliminary data.</text>
</comment>
<dbReference type="AlphaFoldDB" id="A0A953LJZ2"/>
<evidence type="ECO:0000313" key="14">
    <source>
        <dbReference type="EMBL" id="MBY6276427.1"/>
    </source>
</evidence>
<evidence type="ECO:0000256" key="4">
    <source>
        <dbReference type="ARBA" id="ARBA00022679"/>
    </source>
</evidence>
<dbReference type="GO" id="GO:0003985">
    <property type="term" value="F:acetyl-CoA C-acetyltransferase activity"/>
    <property type="evidence" value="ECO:0007669"/>
    <property type="project" value="UniProtKB-EC"/>
</dbReference>
<keyword evidence="11" id="KW-1133">Transmembrane helix</keyword>
<dbReference type="GO" id="GO:0006635">
    <property type="term" value="P:fatty acid beta-oxidation"/>
    <property type="evidence" value="ECO:0007669"/>
    <property type="project" value="TreeGrafter"/>
</dbReference>
<dbReference type="NCBIfam" id="TIGR01930">
    <property type="entry name" value="AcCoA-C-Actrans"/>
    <property type="match status" value="1"/>
</dbReference>
<dbReference type="GO" id="GO:0005737">
    <property type="term" value="C:cytoplasm"/>
    <property type="evidence" value="ECO:0007669"/>
    <property type="project" value="UniProtKB-SubCell"/>
</dbReference>
<proteinExistence type="inferred from homology"/>
<evidence type="ECO:0000256" key="8">
    <source>
        <dbReference type="ARBA" id="ARBA00051550"/>
    </source>
</evidence>
<dbReference type="Pfam" id="PF00108">
    <property type="entry name" value="Thiolase_N"/>
    <property type="match status" value="1"/>
</dbReference>
<keyword evidence="11" id="KW-0812">Transmembrane</keyword>
<dbReference type="InterPro" id="IPR020610">
    <property type="entry name" value="Thiolase_AS"/>
</dbReference>
<keyword evidence="4 10" id="KW-0808">Transferase</keyword>
<dbReference type="PROSITE" id="PS00737">
    <property type="entry name" value="THIOLASE_2"/>
    <property type="match status" value="1"/>
</dbReference>
<accession>A0A953LJZ2</accession>
<feature type="transmembrane region" description="Helical" evidence="11">
    <location>
        <begin position="371"/>
        <end position="391"/>
    </location>
</feature>
<name>A0A953LJZ2_SYMTR</name>
<feature type="active site" description="Proton acceptor" evidence="9">
    <location>
        <position position="377"/>
    </location>
</feature>
<gene>
    <name evidence="14" type="ORF">CWE10_09475</name>
</gene>
<keyword evidence="11" id="KW-0472">Membrane</keyword>
<dbReference type="OMA" id="QMGMDHL"/>
<evidence type="ECO:0000256" key="7">
    <source>
        <dbReference type="ARBA" id="ARBA00044137"/>
    </source>
</evidence>
<dbReference type="RefSeq" id="WP_011197126.1">
    <property type="nucleotide sequence ID" value="NZ_JACSIR010000020.1"/>
</dbReference>
<reference evidence="14" key="1">
    <citation type="submission" date="2017-11" db="EMBL/GenBank/DDBJ databases">
        <title>Three new genomes from thermophilic consortium.</title>
        <authorList>
            <person name="Quaggio R."/>
            <person name="Amgarten D."/>
            <person name="Setubal J.C."/>
        </authorList>
    </citation>
    <scope>NUCLEOTIDE SEQUENCE</scope>
    <source>
        <strain evidence="14">ZCTH01-B2</strain>
    </source>
</reference>
<evidence type="ECO:0000256" key="3">
    <source>
        <dbReference type="ARBA" id="ARBA00010982"/>
    </source>
</evidence>
<feature type="domain" description="Thiolase N-terminal" evidence="12">
    <location>
        <begin position="5"/>
        <end position="260"/>
    </location>
</feature>
<comment type="similarity">
    <text evidence="3 10">Belongs to the thiolase-like superfamily. Thiolase family.</text>
</comment>
<dbReference type="FunFam" id="3.40.47.10:FF:000010">
    <property type="entry name" value="Acetyl-CoA acetyltransferase (Thiolase)"/>
    <property type="match status" value="1"/>
</dbReference>
<evidence type="ECO:0000259" key="13">
    <source>
        <dbReference type="Pfam" id="PF02803"/>
    </source>
</evidence>
<evidence type="ECO:0000313" key="15">
    <source>
        <dbReference type="Proteomes" id="UP000732377"/>
    </source>
</evidence>
<dbReference type="PROSITE" id="PS00099">
    <property type="entry name" value="THIOLASE_3"/>
    <property type="match status" value="1"/>
</dbReference>
<dbReference type="EC" id="2.3.1.16" evidence="6"/>
<dbReference type="CDD" id="cd00751">
    <property type="entry name" value="thiolase"/>
    <property type="match status" value="1"/>
</dbReference>
<feature type="active site" description="Proton acceptor" evidence="9">
    <location>
        <position position="347"/>
    </location>
</feature>
<dbReference type="InterPro" id="IPR050215">
    <property type="entry name" value="Thiolase-like_sf_Thiolase"/>
</dbReference>
<sequence length="392" mass="41060">MREAVIVTGVRTALGKAPRGSLRHVRPEDLAATVIKEAIARTPGLDPAAVEDVVLGCAFPEGEQGLNIARNAAIRAGLPTSVPGFTINRFCSSGLNAIAIAANAVMAGNLDIAIAGGVESMSRVPMGGHTPRPHPEVVESYPQLYMSMGHTAEVVCARYNVSREDMDAFALASHRKAAAAIDAGKFKDEIVPITVKERVFDGKRVVEKEFVFDTDEGVRRDTSMEALAKLRPAFSANGNVTAGNSSQTTDGAAAVVVMSAEKAQEMGLKPLAIFRSFAVGGVDPEVMGIGPVVAVPKALKQAGITLADVDLIELNEAFASQSLAVIRKLEMDPDKVNVNGGAIALGHPLGCSGARLTVTIMHEARRRKARYGLVTMCVGGGMGAAGVLEFVH</sequence>
<dbReference type="Proteomes" id="UP000732377">
    <property type="component" value="Unassembled WGS sequence"/>
</dbReference>
<dbReference type="PANTHER" id="PTHR43853:SF21">
    <property type="entry name" value="STEROID 3-KETOACYL-COA THIOLASE"/>
    <property type="match status" value="1"/>
</dbReference>
<dbReference type="InterPro" id="IPR020613">
    <property type="entry name" value="Thiolase_CS"/>
</dbReference>
<evidence type="ECO:0000256" key="2">
    <source>
        <dbReference type="ARBA" id="ARBA00005189"/>
    </source>
</evidence>
<dbReference type="Gene3D" id="3.40.47.10">
    <property type="match status" value="1"/>
</dbReference>
<evidence type="ECO:0000256" key="5">
    <source>
        <dbReference type="ARBA" id="ARBA00023315"/>
    </source>
</evidence>
<protein>
    <recommendedName>
        <fullName evidence="7">Acetyl-CoA acetyltransferase</fullName>
        <ecNumber evidence="6">2.3.1.16</ecNumber>
    </recommendedName>
</protein>
<dbReference type="GO" id="GO:0010124">
    <property type="term" value="P:phenylacetate catabolic process"/>
    <property type="evidence" value="ECO:0007669"/>
    <property type="project" value="TreeGrafter"/>
</dbReference>
<organism evidence="14 15">
    <name type="scientific">Symbiobacterium thermophilum</name>
    <dbReference type="NCBI Taxonomy" id="2734"/>
    <lineage>
        <taxon>Bacteria</taxon>
        <taxon>Bacillati</taxon>
        <taxon>Bacillota</taxon>
        <taxon>Clostridia</taxon>
        <taxon>Eubacteriales</taxon>
        <taxon>Symbiobacteriaceae</taxon>
        <taxon>Symbiobacterium</taxon>
    </lineage>
</organism>
<comment type="pathway">
    <text evidence="2">Lipid metabolism.</text>
</comment>
<dbReference type="SUPFAM" id="SSF53901">
    <property type="entry name" value="Thiolase-like"/>
    <property type="match status" value="2"/>
</dbReference>
<evidence type="ECO:0000256" key="11">
    <source>
        <dbReference type="SAM" id="Phobius"/>
    </source>
</evidence>
<dbReference type="EMBL" id="PIUK01000080">
    <property type="protein sequence ID" value="MBY6276427.1"/>
    <property type="molecule type" value="Genomic_DNA"/>
</dbReference>
<dbReference type="InterPro" id="IPR020617">
    <property type="entry name" value="Thiolase_C"/>
</dbReference>
<dbReference type="InterPro" id="IPR020616">
    <property type="entry name" value="Thiolase_N"/>
</dbReference>
<evidence type="ECO:0000256" key="10">
    <source>
        <dbReference type="RuleBase" id="RU003557"/>
    </source>
</evidence>
<dbReference type="InterPro" id="IPR016039">
    <property type="entry name" value="Thiolase-like"/>
</dbReference>